<organism evidence="3 4">
    <name type="scientific">Stentor coeruleus</name>
    <dbReference type="NCBI Taxonomy" id="5963"/>
    <lineage>
        <taxon>Eukaryota</taxon>
        <taxon>Sar</taxon>
        <taxon>Alveolata</taxon>
        <taxon>Ciliophora</taxon>
        <taxon>Postciliodesmatophora</taxon>
        <taxon>Heterotrichea</taxon>
        <taxon>Heterotrichida</taxon>
        <taxon>Stentoridae</taxon>
        <taxon>Stentor</taxon>
    </lineage>
</organism>
<sequence>MILRTRSSPKHTRQISTPVRTKIPSLPLPTHKNDDPMLQTRLCLNNYASNAYTNPSLNLTHDSIYEIQTLNELCNQLVQEQKQLRERLEKQEQIIETLQSNKNKSKSRILSQEPVLHKRTPSYNLKLPMSTPRVSDDNAFFTFRPSESSNNKSKFPRGVFSRRNKARPS</sequence>
<proteinExistence type="predicted"/>
<dbReference type="Proteomes" id="UP000187209">
    <property type="component" value="Unassembled WGS sequence"/>
</dbReference>
<dbReference type="EMBL" id="MPUH01001147">
    <property type="protein sequence ID" value="OMJ69883.1"/>
    <property type="molecule type" value="Genomic_DNA"/>
</dbReference>
<evidence type="ECO:0000313" key="4">
    <source>
        <dbReference type="Proteomes" id="UP000187209"/>
    </source>
</evidence>
<keyword evidence="4" id="KW-1185">Reference proteome</keyword>
<feature type="region of interest" description="Disordered" evidence="2">
    <location>
        <begin position="1"/>
        <end position="34"/>
    </location>
</feature>
<evidence type="ECO:0000313" key="3">
    <source>
        <dbReference type="EMBL" id="OMJ69883.1"/>
    </source>
</evidence>
<protein>
    <submittedName>
        <fullName evidence="3">Uncharacterized protein</fullName>
    </submittedName>
</protein>
<dbReference type="AlphaFoldDB" id="A0A1R2AZC1"/>
<evidence type="ECO:0000256" key="1">
    <source>
        <dbReference type="SAM" id="Coils"/>
    </source>
</evidence>
<name>A0A1R2AZC1_9CILI</name>
<reference evidence="3 4" key="1">
    <citation type="submission" date="2016-11" db="EMBL/GenBank/DDBJ databases">
        <title>The macronuclear genome of Stentor coeruleus: a giant cell with tiny introns.</title>
        <authorList>
            <person name="Slabodnick M."/>
            <person name="Ruby J.G."/>
            <person name="Reiff S.B."/>
            <person name="Swart E.C."/>
            <person name="Gosai S."/>
            <person name="Prabakaran S."/>
            <person name="Witkowska E."/>
            <person name="Larue G.E."/>
            <person name="Fisher S."/>
            <person name="Freeman R.M."/>
            <person name="Gunawardena J."/>
            <person name="Chu W."/>
            <person name="Stover N.A."/>
            <person name="Gregory B.D."/>
            <person name="Nowacki M."/>
            <person name="Derisi J."/>
            <person name="Roy S.W."/>
            <person name="Marshall W.F."/>
            <person name="Sood P."/>
        </authorList>
    </citation>
    <scope>NUCLEOTIDE SEQUENCE [LARGE SCALE GENOMIC DNA]</scope>
    <source>
        <strain evidence="3">WM001</strain>
    </source>
</reference>
<accession>A0A1R2AZC1</accession>
<evidence type="ECO:0000256" key="2">
    <source>
        <dbReference type="SAM" id="MobiDB-lite"/>
    </source>
</evidence>
<feature type="compositionally biased region" description="Basic residues" evidence="2">
    <location>
        <begin position="160"/>
        <end position="169"/>
    </location>
</feature>
<feature type="region of interest" description="Disordered" evidence="2">
    <location>
        <begin position="142"/>
        <end position="169"/>
    </location>
</feature>
<keyword evidence="1" id="KW-0175">Coiled coil</keyword>
<comment type="caution">
    <text evidence="3">The sequence shown here is derived from an EMBL/GenBank/DDBJ whole genome shotgun (WGS) entry which is preliminary data.</text>
</comment>
<gene>
    <name evidence="3" type="ORF">SteCoe_32274</name>
</gene>
<feature type="coiled-coil region" evidence="1">
    <location>
        <begin position="67"/>
        <end position="108"/>
    </location>
</feature>